<keyword evidence="2" id="KW-1185">Reference proteome</keyword>
<dbReference type="EMBL" id="CP168151">
    <property type="protein sequence ID" value="XFD38934.1"/>
    <property type="molecule type" value="Genomic_DNA"/>
</dbReference>
<name>A0ACD5DC63_9LACO</name>
<evidence type="ECO:0000313" key="2">
    <source>
        <dbReference type="Proteomes" id="UP001149860"/>
    </source>
</evidence>
<protein>
    <submittedName>
        <fullName evidence="1">HAD-IA family hydrolase</fullName>
    </submittedName>
</protein>
<keyword evidence="1" id="KW-0378">Hydrolase</keyword>
<accession>A0ACD5DC63</accession>
<gene>
    <name evidence="1" type="ORF">O0236_005725</name>
</gene>
<evidence type="ECO:0000313" key="1">
    <source>
        <dbReference type="EMBL" id="XFD38934.1"/>
    </source>
</evidence>
<proteinExistence type="predicted"/>
<sequence>MIKNLIWDFDGTLFDTYPQMVQAFAKALNDLGIDSVEIDEHEIYVVMRQHSVGSALKKYASFYGVDETKLGEINKKYQDQMVMAAKPFSGVNELLDLALNNDGGNFLLTHRDEQAKDLLAKFDLLDKFSGFVTSADKFPRKPKPDSLNWLKKTYDLSNDQTMMIGDRQLDVEAGNNANVFTALFDLNRTILHTGNPDIRVTALSELLDYLKQK</sequence>
<reference evidence="1" key="1">
    <citation type="submission" date="2024-08" db="EMBL/GenBank/DDBJ databases">
        <title>Lentilactobacillus sp. nov., isolated from tree bark.</title>
        <authorList>
            <person name="Phuengjayaem S."/>
            <person name="Tanasupawat S."/>
        </authorList>
    </citation>
    <scope>NUCLEOTIDE SEQUENCE</scope>
    <source>
        <strain evidence="1">SPB1-3</strain>
    </source>
</reference>
<dbReference type="Proteomes" id="UP001149860">
    <property type="component" value="Chromosome"/>
</dbReference>
<organism evidence="1 2">
    <name type="scientific">Lentilactobacillus terminaliae</name>
    <dbReference type="NCBI Taxonomy" id="3003483"/>
    <lineage>
        <taxon>Bacteria</taxon>
        <taxon>Bacillati</taxon>
        <taxon>Bacillota</taxon>
        <taxon>Bacilli</taxon>
        <taxon>Lactobacillales</taxon>
        <taxon>Lactobacillaceae</taxon>
        <taxon>Lentilactobacillus</taxon>
    </lineage>
</organism>